<name>L9X3L7_9EURY</name>
<dbReference type="EMBL" id="AOIA01000126">
    <property type="protein sequence ID" value="ELY56364.1"/>
    <property type="molecule type" value="Genomic_DNA"/>
</dbReference>
<evidence type="ECO:0000313" key="2">
    <source>
        <dbReference type="EMBL" id="ELY56364.1"/>
    </source>
</evidence>
<dbReference type="Proteomes" id="UP000011531">
    <property type="component" value="Unassembled WGS sequence"/>
</dbReference>
<feature type="region of interest" description="Disordered" evidence="1">
    <location>
        <begin position="1"/>
        <end position="134"/>
    </location>
</feature>
<sequence>MIAGCSDDGDENGDTAPEDEGTSEETGDDETDPENESDTGDDGGNETNDDGTESDGESETSDDGNETDGENETDGDEDEFEGEEADEENEESNDESEDGEEGDDGESDEAEDDGESDDESGGEEELDPGDYENEIVNDSPLEVAAFEVGDGCELTARITRPDGETARIRYDFVVYYGDEVLAESRNNDYELDGDDASHRLTAVLEDCDEATHFGFKLHGYEAIERAGDDIEGYVAMAGGTDNVFSVQSHSFDGQNCQVEVEVYNETPEEITGFIWVNIQGDRDAQEESTEIPLEAGGTETVTFGAENCGNVRTYSVRGDVIDQ</sequence>
<evidence type="ECO:0000313" key="3">
    <source>
        <dbReference type="Proteomes" id="UP000011531"/>
    </source>
</evidence>
<gene>
    <name evidence="2" type="ORF">C492_14721</name>
</gene>
<organism evidence="2 3">
    <name type="scientific">Natronococcus jeotgali DSM 18795</name>
    <dbReference type="NCBI Taxonomy" id="1227498"/>
    <lineage>
        <taxon>Archaea</taxon>
        <taxon>Methanobacteriati</taxon>
        <taxon>Methanobacteriota</taxon>
        <taxon>Stenosarchaea group</taxon>
        <taxon>Halobacteria</taxon>
        <taxon>Halobacteriales</taxon>
        <taxon>Natrialbaceae</taxon>
        <taxon>Natronococcus</taxon>
    </lineage>
</organism>
<dbReference type="STRING" id="1227498.C492_14721"/>
<accession>L9X3L7</accession>
<protein>
    <submittedName>
        <fullName evidence="2">Uncharacterized protein</fullName>
    </submittedName>
</protein>
<comment type="caution">
    <text evidence="2">The sequence shown here is derived from an EMBL/GenBank/DDBJ whole genome shotgun (WGS) entry which is preliminary data.</text>
</comment>
<feature type="compositionally biased region" description="Acidic residues" evidence="1">
    <location>
        <begin position="7"/>
        <end position="134"/>
    </location>
</feature>
<keyword evidence="3" id="KW-1185">Reference proteome</keyword>
<evidence type="ECO:0000256" key="1">
    <source>
        <dbReference type="SAM" id="MobiDB-lite"/>
    </source>
</evidence>
<dbReference type="AlphaFoldDB" id="L9X3L7"/>
<reference evidence="2 3" key="1">
    <citation type="journal article" date="2014" name="PLoS Genet.">
        <title>Phylogenetically driven sequencing of extremely halophilic archaea reveals strategies for static and dynamic osmo-response.</title>
        <authorList>
            <person name="Becker E.A."/>
            <person name="Seitzer P.M."/>
            <person name="Tritt A."/>
            <person name="Larsen D."/>
            <person name="Krusor M."/>
            <person name="Yao A.I."/>
            <person name="Wu D."/>
            <person name="Madern D."/>
            <person name="Eisen J.A."/>
            <person name="Darling A.E."/>
            <person name="Facciotti M.T."/>
        </authorList>
    </citation>
    <scope>NUCLEOTIDE SEQUENCE [LARGE SCALE GENOMIC DNA]</scope>
    <source>
        <strain evidence="2 3">DSM 18795</strain>
    </source>
</reference>
<proteinExistence type="predicted"/>